<proteinExistence type="predicted"/>
<name>A0A1F4SWB6_UNCSA</name>
<dbReference type="PROSITE" id="PS50005">
    <property type="entry name" value="TPR"/>
    <property type="match status" value="2"/>
</dbReference>
<keyword evidence="2 3" id="KW-0802">TPR repeat</keyword>
<dbReference type="InterPro" id="IPR011990">
    <property type="entry name" value="TPR-like_helical_dom_sf"/>
</dbReference>
<evidence type="ECO:0000313" key="4">
    <source>
        <dbReference type="EMBL" id="OGC24725.1"/>
    </source>
</evidence>
<protein>
    <submittedName>
        <fullName evidence="4">Uncharacterized protein</fullName>
    </submittedName>
</protein>
<dbReference type="PROSITE" id="PS50293">
    <property type="entry name" value="TPR_REGION"/>
    <property type="match status" value="1"/>
</dbReference>
<feature type="repeat" description="TPR" evidence="3">
    <location>
        <begin position="160"/>
        <end position="193"/>
    </location>
</feature>
<dbReference type="PANTHER" id="PTHR44943">
    <property type="entry name" value="CELLULOSE SYNTHASE OPERON PROTEIN C"/>
    <property type="match status" value="1"/>
</dbReference>
<comment type="caution">
    <text evidence="4">The sequence shown here is derived from an EMBL/GenBank/DDBJ whole genome shotgun (WGS) entry which is preliminary data.</text>
</comment>
<dbReference type="Gene3D" id="1.25.40.10">
    <property type="entry name" value="Tetratricopeptide repeat domain"/>
    <property type="match status" value="1"/>
</dbReference>
<organism evidence="4 5">
    <name type="scientific">candidate division WOR-1 bacterium RIFOXYB2_FULL_37_13</name>
    <dbReference type="NCBI Taxonomy" id="1802579"/>
    <lineage>
        <taxon>Bacteria</taxon>
        <taxon>Bacillati</taxon>
        <taxon>Saganbacteria</taxon>
    </lineage>
</organism>
<evidence type="ECO:0000256" key="3">
    <source>
        <dbReference type="PROSITE-ProRule" id="PRU00339"/>
    </source>
</evidence>
<dbReference type="Pfam" id="PF00515">
    <property type="entry name" value="TPR_1"/>
    <property type="match status" value="1"/>
</dbReference>
<dbReference type="EMBL" id="MEUB01000007">
    <property type="protein sequence ID" value="OGC24725.1"/>
    <property type="molecule type" value="Genomic_DNA"/>
</dbReference>
<reference evidence="4 5" key="1">
    <citation type="journal article" date="2016" name="Nat. Commun.">
        <title>Thousands of microbial genomes shed light on interconnected biogeochemical processes in an aquifer system.</title>
        <authorList>
            <person name="Anantharaman K."/>
            <person name="Brown C.T."/>
            <person name="Hug L.A."/>
            <person name="Sharon I."/>
            <person name="Castelle C.J."/>
            <person name="Probst A.J."/>
            <person name="Thomas B.C."/>
            <person name="Singh A."/>
            <person name="Wilkins M.J."/>
            <person name="Karaoz U."/>
            <person name="Brodie E.L."/>
            <person name="Williams K.H."/>
            <person name="Hubbard S.S."/>
            <person name="Banfield J.F."/>
        </authorList>
    </citation>
    <scope>NUCLEOTIDE SEQUENCE [LARGE SCALE GENOMIC DNA]</scope>
</reference>
<dbReference type="AlphaFoldDB" id="A0A1F4SWB6"/>
<evidence type="ECO:0000313" key="5">
    <source>
        <dbReference type="Proteomes" id="UP000178417"/>
    </source>
</evidence>
<dbReference type="InterPro" id="IPR051685">
    <property type="entry name" value="Ycf3/AcsC/BcsC/TPR_MFPF"/>
</dbReference>
<dbReference type="Proteomes" id="UP000178417">
    <property type="component" value="Unassembled WGS sequence"/>
</dbReference>
<sequence length="220" mass="24495">MAISNSILNNNANIPANTIKLEPASPQKQPYDAIELDLSSKDPKQREAEILAVRGKNALNNGDLAKAQIFFKQSLAIRPNYIPAIFFMAMIMDMRGHYGDAVKLYEKIIQCSDKPGFVSAAKKNMGQIFFAMGNFNYKKEDYAAALFYYAKATTADPNFAEAWNNKGVAHLKLNQYQEAIESLDKAIKLNCDEALSNKDIAIRLKEISEGIYSSTIVPMP</sequence>
<dbReference type="SMART" id="SM00028">
    <property type="entry name" value="TPR"/>
    <property type="match status" value="4"/>
</dbReference>
<accession>A0A1F4SWB6</accession>
<keyword evidence="1" id="KW-0677">Repeat</keyword>
<dbReference type="STRING" id="1802579.A2310_04490"/>
<evidence type="ECO:0000256" key="2">
    <source>
        <dbReference type="ARBA" id="ARBA00022803"/>
    </source>
</evidence>
<dbReference type="InterPro" id="IPR019734">
    <property type="entry name" value="TPR_rpt"/>
</dbReference>
<gene>
    <name evidence="4" type="ORF">A2310_04490</name>
</gene>
<evidence type="ECO:0000256" key="1">
    <source>
        <dbReference type="ARBA" id="ARBA00022737"/>
    </source>
</evidence>
<dbReference type="SUPFAM" id="SSF48452">
    <property type="entry name" value="TPR-like"/>
    <property type="match status" value="1"/>
</dbReference>
<feature type="repeat" description="TPR" evidence="3">
    <location>
        <begin position="126"/>
        <end position="159"/>
    </location>
</feature>
<dbReference type="PANTHER" id="PTHR44943:SF8">
    <property type="entry name" value="TPR REPEAT-CONTAINING PROTEIN MJ0263"/>
    <property type="match status" value="1"/>
</dbReference>
<dbReference type="Pfam" id="PF13181">
    <property type="entry name" value="TPR_8"/>
    <property type="match status" value="2"/>
</dbReference>